<evidence type="ECO:0000256" key="2">
    <source>
        <dbReference type="ARBA" id="ARBA00022490"/>
    </source>
</evidence>
<dbReference type="GO" id="GO:0044781">
    <property type="term" value="P:bacterial-type flagellum organization"/>
    <property type="evidence" value="ECO:0007669"/>
    <property type="project" value="UniProtKB-KW"/>
</dbReference>
<evidence type="ECO:0000313" key="7">
    <source>
        <dbReference type="Proteomes" id="UP000276634"/>
    </source>
</evidence>
<comment type="caution">
    <text evidence="6">The sequence shown here is derived from an EMBL/GenBank/DDBJ whole genome shotgun (WGS) entry which is preliminary data.</text>
</comment>
<dbReference type="Proteomes" id="UP000276634">
    <property type="component" value="Unassembled WGS sequence"/>
</dbReference>
<sequence>MDEVLALTEAMLGHARAGSWAAVAELQGRRREAIRRAFAAPPDAARAEALAEAIRAVLARDRELAALALAAREEAAAALRALRRGRAAAAAYGAAAG</sequence>
<dbReference type="RefSeq" id="WP_123400503.1">
    <property type="nucleotide sequence ID" value="NZ_RJVI01000001.1"/>
</dbReference>
<gene>
    <name evidence="6" type="ORF">EDC57_0834</name>
</gene>
<evidence type="ECO:0000256" key="4">
    <source>
        <dbReference type="ARBA" id="ARBA00023186"/>
    </source>
</evidence>
<accession>A0A3N1Y7Y5</accession>
<keyword evidence="7" id="KW-1185">Reference proteome</keyword>
<comment type="subcellular location">
    <subcellularLocation>
        <location evidence="1">Cytoplasm</location>
        <location evidence="1">Cytosol</location>
    </subcellularLocation>
</comment>
<dbReference type="Pfam" id="PF05400">
    <property type="entry name" value="FliT"/>
    <property type="match status" value="1"/>
</dbReference>
<evidence type="ECO:0000313" key="6">
    <source>
        <dbReference type="EMBL" id="ROR34923.1"/>
    </source>
</evidence>
<keyword evidence="3" id="KW-1005">Bacterial flagellum biogenesis</keyword>
<evidence type="ECO:0000256" key="5">
    <source>
        <dbReference type="ARBA" id="ARBA00093797"/>
    </source>
</evidence>
<organism evidence="6 7">
    <name type="scientific">Inmirania thermothiophila</name>
    <dbReference type="NCBI Taxonomy" id="1750597"/>
    <lineage>
        <taxon>Bacteria</taxon>
        <taxon>Pseudomonadati</taxon>
        <taxon>Pseudomonadota</taxon>
        <taxon>Gammaproteobacteria</taxon>
        <taxon>Chromatiales</taxon>
        <taxon>Ectothiorhodospiraceae</taxon>
        <taxon>Inmirania</taxon>
    </lineage>
</organism>
<dbReference type="EMBL" id="RJVI01000001">
    <property type="protein sequence ID" value="ROR34923.1"/>
    <property type="molecule type" value="Genomic_DNA"/>
</dbReference>
<proteinExistence type="predicted"/>
<reference evidence="6 7" key="1">
    <citation type="submission" date="2018-11" db="EMBL/GenBank/DDBJ databases">
        <title>Genomic Encyclopedia of Type Strains, Phase IV (KMG-IV): sequencing the most valuable type-strain genomes for metagenomic binning, comparative biology and taxonomic classification.</title>
        <authorList>
            <person name="Goeker M."/>
        </authorList>
    </citation>
    <scope>NUCLEOTIDE SEQUENCE [LARGE SCALE GENOMIC DNA]</scope>
    <source>
        <strain evidence="6 7">DSM 100275</strain>
    </source>
</reference>
<keyword evidence="4" id="KW-0143">Chaperone</keyword>
<evidence type="ECO:0000256" key="1">
    <source>
        <dbReference type="ARBA" id="ARBA00004514"/>
    </source>
</evidence>
<keyword evidence="2" id="KW-0963">Cytoplasm</keyword>
<protein>
    <recommendedName>
        <fullName evidence="5">Flagellar protein FliT</fullName>
    </recommendedName>
</protein>
<dbReference type="InterPro" id="IPR008622">
    <property type="entry name" value="FliT"/>
</dbReference>
<dbReference type="Gene3D" id="1.20.58.380">
    <property type="entry name" value="Flagellar protein flit"/>
    <property type="match status" value="1"/>
</dbReference>
<name>A0A3N1Y7Y5_9GAMM</name>
<evidence type="ECO:0000256" key="3">
    <source>
        <dbReference type="ARBA" id="ARBA00022795"/>
    </source>
</evidence>
<dbReference type="AlphaFoldDB" id="A0A3N1Y7Y5"/>